<keyword evidence="2" id="KW-1185">Reference proteome</keyword>
<dbReference type="EMBL" id="JAHMHS010000045">
    <property type="protein sequence ID" value="KAK1725082.1"/>
    <property type="molecule type" value="Genomic_DNA"/>
</dbReference>
<dbReference type="RefSeq" id="XP_060365137.1">
    <property type="nucleotide sequence ID" value="XM_060515490.1"/>
</dbReference>
<accession>A0AAD8XF84</accession>
<name>A0AAD8XF84_GLOAC</name>
<dbReference type="AlphaFoldDB" id="A0AAD8XF84"/>
<sequence>MPSSKKDNEEIFRKIIDNCNAGNEAGLEVLLHMTCIGVNGEDCFTGDFAHRLNRPLGPNSTNAVKIDTILVDGNSSHLVARLINRTTLLDSGTVFEYAEIVFADFMNDSLLGWRSLRDEDAILSREHSSIPTITPPRDVAPPSSKVSVQEMKSFYQEYIKSINEKTMTRDFAQFCQPELIHNDRKLSIAEYIPLISESQDAIDDLYFDIDMLIADEETQQIAARLEFTGTPIKEWGGAKPNGNKVEFHEHVIYQLVSGKILRVSSVIELDVYRKQMR</sequence>
<evidence type="ECO:0000313" key="2">
    <source>
        <dbReference type="Proteomes" id="UP001244207"/>
    </source>
</evidence>
<dbReference type="SUPFAM" id="SSF54427">
    <property type="entry name" value="NTF2-like"/>
    <property type="match status" value="1"/>
</dbReference>
<proteinExistence type="predicted"/>
<dbReference type="GeneID" id="85399388"/>
<dbReference type="InterPro" id="IPR009959">
    <property type="entry name" value="Cyclase_SnoaL-like"/>
</dbReference>
<dbReference type="Gene3D" id="3.10.450.50">
    <property type="match status" value="1"/>
</dbReference>
<evidence type="ECO:0000313" key="1">
    <source>
        <dbReference type="EMBL" id="KAK1725082.1"/>
    </source>
</evidence>
<comment type="caution">
    <text evidence="1">The sequence shown here is derived from an EMBL/GenBank/DDBJ whole genome shotgun (WGS) entry which is preliminary data.</text>
</comment>
<dbReference type="GO" id="GO:0030638">
    <property type="term" value="P:polyketide metabolic process"/>
    <property type="evidence" value="ECO:0007669"/>
    <property type="project" value="InterPro"/>
</dbReference>
<gene>
    <name evidence="1" type="ORF">BDZ83DRAFT_777861</name>
</gene>
<dbReference type="InterPro" id="IPR032710">
    <property type="entry name" value="NTF2-like_dom_sf"/>
</dbReference>
<dbReference type="Proteomes" id="UP001244207">
    <property type="component" value="Unassembled WGS sequence"/>
</dbReference>
<reference evidence="1" key="1">
    <citation type="submission" date="2021-12" db="EMBL/GenBank/DDBJ databases">
        <title>Comparative genomics, transcriptomics and evolutionary studies reveal genomic signatures of adaptation to plant cell wall in hemibiotrophic fungi.</title>
        <authorList>
            <consortium name="DOE Joint Genome Institute"/>
            <person name="Baroncelli R."/>
            <person name="Diaz J.F."/>
            <person name="Benocci T."/>
            <person name="Peng M."/>
            <person name="Battaglia E."/>
            <person name="Haridas S."/>
            <person name="Andreopoulos W."/>
            <person name="Labutti K."/>
            <person name="Pangilinan J."/>
            <person name="Floch G.L."/>
            <person name="Makela M.R."/>
            <person name="Henrissat B."/>
            <person name="Grigoriev I.V."/>
            <person name="Crouch J.A."/>
            <person name="De Vries R.P."/>
            <person name="Sukno S.A."/>
            <person name="Thon M.R."/>
        </authorList>
    </citation>
    <scope>NUCLEOTIDE SEQUENCE</scope>
    <source>
        <strain evidence="1">CBS 112980</strain>
    </source>
</reference>
<dbReference type="Pfam" id="PF07366">
    <property type="entry name" value="SnoaL"/>
    <property type="match status" value="1"/>
</dbReference>
<organism evidence="1 2">
    <name type="scientific">Glomerella acutata</name>
    <name type="common">Colletotrichum acutatum</name>
    <dbReference type="NCBI Taxonomy" id="27357"/>
    <lineage>
        <taxon>Eukaryota</taxon>
        <taxon>Fungi</taxon>
        <taxon>Dikarya</taxon>
        <taxon>Ascomycota</taxon>
        <taxon>Pezizomycotina</taxon>
        <taxon>Sordariomycetes</taxon>
        <taxon>Hypocreomycetidae</taxon>
        <taxon>Glomerellales</taxon>
        <taxon>Glomerellaceae</taxon>
        <taxon>Colletotrichum</taxon>
        <taxon>Colletotrichum acutatum species complex</taxon>
    </lineage>
</organism>
<protein>
    <submittedName>
        <fullName evidence="1">SnoaL-like polyketide cyclase</fullName>
    </submittedName>
</protein>